<feature type="transmembrane region" description="Helical" evidence="7">
    <location>
        <begin position="167"/>
        <end position="188"/>
    </location>
</feature>
<dbReference type="CDD" id="cd06261">
    <property type="entry name" value="TM_PBP2"/>
    <property type="match status" value="1"/>
</dbReference>
<keyword evidence="6 7" id="KW-0472">Membrane</keyword>
<dbReference type="PANTHER" id="PTHR43744">
    <property type="entry name" value="ABC TRANSPORTER PERMEASE PROTEIN MG189-RELATED-RELATED"/>
    <property type="match status" value="1"/>
</dbReference>
<evidence type="ECO:0000313" key="9">
    <source>
        <dbReference type="EMBL" id="KAE9628425.1"/>
    </source>
</evidence>
<feature type="transmembrane region" description="Helical" evidence="7">
    <location>
        <begin position="209"/>
        <end position="234"/>
    </location>
</feature>
<evidence type="ECO:0000256" key="5">
    <source>
        <dbReference type="ARBA" id="ARBA00022989"/>
    </source>
</evidence>
<dbReference type="OrthoDB" id="9772609at2"/>
<dbReference type="PANTHER" id="PTHR43744:SF12">
    <property type="entry name" value="ABC TRANSPORTER PERMEASE PROTEIN MG189-RELATED"/>
    <property type="match status" value="1"/>
</dbReference>
<dbReference type="GO" id="GO:0005886">
    <property type="term" value="C:plasma membrane"/>
    <property type="evidence" value="ECO:0007669"/>
    <property type="project" value="UniProtKB-SubCell"/>
</dbReference>
<comment type="caution">
    <text evidence="9">The sequence shown here is derived from an EMBL/GenBank/DDBJ whole genome shotgun (WGS) entry which is preliminary data.</text>
</comment>
<dbReference type="GO" id="GO:0055085">
    <property type="term" value="P:transmembrane transport"/>
    <property type="evidence" value="ECO:0007669"/>
    <property type="project" value="InterPro"/>
</dbReference>
<comment type="subcellular location">
    <subcellularLocation>
        <location evidence="1 7">Cell membrane</location>
        <topology evidence="1 7">Multi-pass membrane protein</topology>
    </subcellularLocation>
</comment>
<feature type="transmembrane region" description="Helical" evidence="7">
    <location>
        <begin position="270"/>
        <end position="289"/>
    </location>
</feature>
<evidence type="ECO:0000256" key="6">
    <source>
        <dbReference type="ARBA" id="ARBA00023136"/>
    </source>
</evidence>
<gene>
    <name evidence="9" type="ORF">GND95_13835</name>
</gene>
<comment type="similarity">
    <text evidence="7">Belongs to the binding-protein-dependent transport system permease family.</text>
</comment>
<dbReference type="InterPro" id="IPR000515">
    <property type="entry name" value="MetI-like"/>
</dbReference>
<dbReference type="PROSITE" id="PS50928">
    <property type="entry name" value="ABC_TM1"/>
    <property type="match status" value="1"/>
</dbReference>
<keyword evidence="4 7" id="KW-0812">Transmembrane</keyword>
<evidence type="ECO:0000259" key="8">
    <source>
        <dbReference type="PROSITE" id="PS50928"/>
    </source>
</evidence>
<dbReference type="RefSeq" id="WP_158741743.1">
    <property type="nucleotide sequence ID" value="NZ_WSLF01000020.1"/>
</dbReference>
<feature type="domain" description="ABC transmembrane type-1" evidence="8">
    <location>
        <begin position="91"/>
        <end position="289"/>
    </location>
</feature>
<sequence length="303" mass="34076">MKAQNVASTKNVAIDEIPEGRKKIGIFLLEILAIALVLLFLFPFFLVLINSAKQSADIIISPLNMPEKWGQLFTNMNNVIHNQNFNYWKSFFSSLFITAVSLVLISLFSSMAAWILVRNKTKWSNFIFMTLVAAMIIPFQVVMLPLLSTFRELSDFIGIRMLTSYKGLIFAYIGFGGSMSVFIFHGFIKSIPYELEEAALIDGCTPEGTFFRILFPLLKPIQVTVLILNGVWIWNDFLLPSLMLGLNGKIKTLPIAVTSFVGSYVKQWDLILTAALLAMLPIIVLFIFAQKQIIRGMVEGAIK</sequence>
<protein>
    <submittedName>
        <fullName evidence="9">ABC transporter permease subunit</fullName>
    </submittedName>
</protein>
<dbReference type="Gene3D" id="1.10.3720.10">
    <property type="entry name" value="MetI-like"/>
    <property type="match status" value="1"/>
</dbReference>
<evidence type="ECO:0000256" key="4">
    <source>
        <dbReference type="ARBA" id="ARBA00022692"/>
    </source>
</evidence>
<keyword evidence="2 7" id="KW-0813">Transport</keyword>
<name>A0A7C8HGF0_9FIRM</name>
<evidence type="ECO:0000256" key="7">
    <source>
        <dbReference type="RuleBase" id="RU363032"/>
    </source>
</evidence>
<reference evidence="9 10" key="1">
    <citation type="submission" date="2019-12" db="EMBL/GenBank/DDBJ databases">
        <title>Defluviitalea raffinosedens, isolated from a biogas fermenter, genome sequencing and characterization.</title>
        <authorList>
            <person name="Rettenmaier R."/>
            <person name="Schneider M."/>
            <person name="Neuhaus K."/>
            <person name="Liebl W."/>
            <person name="Zverlov V."/>
        </authorList>
    </citation>
    <scope>NUCLEOTIDE SEQUENCE [LARGE SCALE GENOMIC DNA]</scope>
    <source>
        <strain evidence="9 10">249c-K6</strain>
    </source>
</reference>
<dbReference type="Pfam" id="PF00528">
    <property type="entry name" value="BPD_transp_1"/>
    <property type="match status" value="1"/>
</dbReference>
<dbReference type="EMBL" id="WSLF01000020">
    <property type="protein sequence ID" value="KAE9628425.1"/>
    <property type="molecule type" value="Genomic_DNA"/>
</dbReference>
<keyword evidence="10" id="KW-1185">Reference proteome</keyword>
<feature type="transmembrane region" description="Helical" evidence="7">
    <location>
        <begin position="26"/>
        <end position="49"/>
    </location>
</feature>
<organism evidence="9 10">
    <name type="scientific">Defluviitalea raffinosedens</name>
    <dbReference type="NCBI Taxonomy" id="1450156"/>
    <lineage>
        <taxon>Bacteria</taxon>
        <taxon>Bacillati</taxon>
        <taxon>Bacillota</taxon>
        <taxon>Clostridia</taxon>
        <taxon>Lachnospirales</taxon>
        <taxon>Defluviitaleaceae</taxon>
        <taxon>Defluviitalea</taxon>
    </lineage>
</organism>
<evidence type="ECO:0000313" key="10">
    <source>
        <dbReference type="Proteomes" id="UP000483018"/>
    </source>
</evidence>
<proteinExistence type="inferred from homology"/>
<keyword evidence="5 7" id="KW-1133">Transmembrane helix</keyword>
<dbReference type="SUPFAM" id="SSF161098">
    <property type="entry name" value="MetI-like"/>
    <property type="match status" value="1"/>
</dbReference>
<keyword evidence="3" id="KW-1003">Cell membrane</keyword>
<dbReference type="Proteomes" id="UP000483018">
    <property type="component" value="Unassembled WGS sequence"/>
</dbReference>
<accession>A0A7C8HGF0</accession>
<evidence type="ECO:0000256" key="1">
    <source>
        <dbReference type="ARBA" id="ARBA00004651"/>
    </source>
</evidence>
<dbReference type="AlphaFoldDB" id="A0A7C8HGF0"/>
<dbReference type="InterPro" id="IPR035906">
    <property type="entry name" value="MetI-like_sf"/>
</dbReference>
<feature type="transmembrane region" description="Helical" evidence="7">
    <location>
        <begin position="91"/>
        <end position="117"/>
    </location>
</feature>
<evidence type="ECO:0000256" key="2">
    <source>
        <dbReference type="ARBA" id="ARBA00022448"/>
    </source>
</evidence>
<feature type="transmembrane region" description="Helical" evidence="7">
    <location>
        <begin position="126"/>
        <end position="147"/>
    </location>
</feature>
<evidence type="ECO:0000256" key="3">
    <source>
        <dbReference type="ARBA" id="ARBA00022475"/>
    </source>
</evidence>